<dbReference type="InterPro" id="IPR001667">
    <property type="entry name" value="DDH_dom"/>
</dbReference>
<dbReference type="EMBL" id="QRMZ01000003">
    <property type="protein sequence ID" value="RHK07708.1"/>
    <property type="molecule type" value="Genomic_DNA"/>
</dbReference>
<evidence type="ECO:0000256" key="4">
    <source>
        <dbReference type="ARBA" id="ARBA00022801"/>
    </source>
</evidence>
<keyword evidence="5 10" id="KW-0269">Exonuclease</keyword>
<evidence type="ECO:0000313" key="10">
    <source>
        <dbReference type="EMBL" id="RHK07708.1"/>
    </source>
</evidence>
<feature type="domain" description="DDH" evidence="6">
    <location>
        <begin position="84"/>
        <end position="228"/>
    </location>
</feature>
<proteinExistence type="inferred from homology"/>
<sequence>MKRANFHWVRPQESETTPVFKELIRERKIPERIGALLWQRNIRTAEALDAFLSTDLQYLHDPFLFHDMAKAVERIHEAILNGERILIYGDYDADGITSTTVLKETLELLGAEAEYYLPNRFTDGYGPNITVYQDKIAAGTQLIITVDNGVSGHEAIAYAQGQGVDVIVTDHHELPAELPEAFAIVHPRHPQGNYPFGDLAGVGVAFKVACALLEEVPVELLDLVAIGTIADMVSLTDENRLLVSNGLKMIQQSDRIGLNELLSVSGLKKQTVNETDIGFAVGPRLNAIGRLEDPNPAVRLLTTFDEEEAVSLAQTLDTINQQRKTFVEEIMKEAQEKIDPANHVHLVVGDHWHEGVLGIVAGRIMQSTGQPVIVLTKKENGLAKGSGRSIAALNLFEMLSTMKDMFTSFGGHHAAVGLSIPIDHLDMLQAQMNRYVEENGIDLSQGIPLAIDEELPLTEVSISFIESLKVLAPFGTDNPLPKFLFSNLMTQNARQIGSENQHLKLVMSDESNTQLDVIGFGFGKDLVAFENDRLSIVGQLSINEWNGNKKPQLMLDDFAVEGIQLFDYRSKRSRQGVSLGSQTLGVLFKHKLPRELQGFCGQTTIFDSVTALEDTFRAGQFQEIAFLDCPADPAVIKEIVQALQASRVAFVFYSTEDAYLDGVGTREQYSRLFQLIKQQPRLDIRYKLKMVADYLKIPQKLLIFMIQVFSELEFVTIQDGVLNKTADPVSRPLTESHLYQQRQKLIKTEEFLLMSDLSTLRQWLTV</sequence>
<feature type="domain" description="DHHA1" evidence="7">
    <location>
        <begin position="345"/>
        <end position="438"/>
    </location>
</feature>
<dbReference type="PANTHER" id="PTHR30255:SF2">
    <property type="entry name" value="SINGLE-STRANDED-DNA-SPECIFIC EXONUCLEASE RECJ"/>
    <property type="match status" value="1"/>
</dbReference>
<dbReference type="Gene3D" id="3.10.310.30">
    <property type="match status" value="1"/>
</dbReference>
<dbReference type="Proteomes" id="UP000286288">
    <property type="component" value="Unassembled WGS sequence"/>
</dbReference>
<dbReference type="GO" id="GO:0008409">
    <property type="term" value="F:5'-3' exonuclease activity"/>
    <property type="evidence" value="ECO:0007669"/>
    <property type="project" value="InterPro"/>
</dbReference>
<evidence type="ECO:0000256" key="1">
    <source>
        <dbReference type="ARBA" id="ARBA00005915"/>
    </source>
</evidence>
<dbReference type="InterPro" id="IPR038763">
    <property type="entry name" value="DHH_sf"/>
</dbReference>
<dbReference type="Gene3D" id="3.90.1640.30">
    <property type="match status" value="1"/>
</dbReference>
<dbReference type="GO" id="GO:0006281">
    <property type="term" value="P:DNA repair"/>
    <property type="evidence" value="ECO:0007669"/>
    <property type="project" value="InterPro"/>
</dbReference>
<dbReference type="NCBIfam" id="TIGR00644">
    <property type="entry name" value="recJ"/>
    <property type="match status" value="1"/>
</dbReference>
<accession>A0A415EWT3</accession>
<dbReference type="Pfam" id="PF17768">
    <property type="entry name" value="RecJ_OB"/>
    <property type="match status" value="1"/>
</dbReference>
<evidence type="ECO:0000256" key="5">
    <source>
        <dbReference type="ARBA" id="ARBA00022839"/>
    </source>
</evidence>
<organism evidence="10 11">
    <name type="scientific">Enterococcus casseliflavus</name>
    <name type="common">Enterococcus flavescens</name>
    <dbReference type="NCBI Taxonomy" id="37734"/>
    <lineage>
        <taxon>Bacteria</taxon>
        <taxon>Bacillati</taxon>
        <taxon>Bacillota</taxon>
        <taxon>Bacilli</taxon>
        <taxon>Lactobacillales</taxon>
        <taxon>Enterococcaceae</taxon>
        <taxon>Enterococcus</taxon>
    </lineage>
</organism>
<dbReference type="InterPro" id="IPR003156">
    <property type="entry name" value="DHHA1_dom"/>
</dbReference>
<dbReference type="GO" id="GO:0003676">
    <property type="term" value="F:nucleic acid binding"/>
    <property type="evidence" value="ECO:0007669"/>
    <property type="project" value="InterPro"/>
</dbReference>
<dbReference type="InterPro" id="IPR051673">
    <property type="entry name" value="SSDNA_exonuclease_RecJ"/>
</dbReference>
<dbReference type="InterPro" id="IPR004610">
    <property type="entry name" value="RecJ"/>
</dbReference>
<feature type="domain" description="Single-stranded-DNA-specific exonuclease RecJ C-terminal" evidence="8">
    <location>
        <begin position="564"/>
        <end position="764"/>
    </location>
</feature>
<comment type="similarity">
    <text evidence="1">Belongs to the RecJ family.</text>
</comment>
<reference evidence="10 11" key="1">
    <citation type="submission" date="2018-08" db="EMBL/GenBank/DDBJ databases">
        <title>A genome reference for cultivated species of the human gut microbiota.</title>
        <authorList>
            <person name="Zou Y."/>
            <person name="Xue W."/>
            <person name="Luo G."/>
        </authorList>
    </citation>
    <scope>NUCLEOTIDE SEQUENCE [LARGE SCALE GENOMIC DNA]</scope>
    <source>
        <strain evidence="10 11">AF48-16</strain>
    </source>
</reference>
<name>A0A415EWT3_ENTCA</name>
<evidence type="ECO:0000259" key="9">
    <source>
        <dbReference type="Pfam" id="PF17768"/>
    </source>
</evidence>
<dbReference type="GO" id="GO:0006310">
    <property type="term" value="P:DNA recombination"/>
    <property type="evidence" value="ECO:0007669"/>
    <property type="project" value="InterPro"/>
</dbReference>
<evidence type="ECO:0000259" key="8">
    <source>
        <dbReference type="Pfam" id="PF10141"/>
    </source>
</evidence>
<evidence type="ECO:0000259" key="6">
    <source>
        <dbReference type="Pfam" id="PF01368"/>
    </source>
</evidence>
<dbReference type="SUPFAM" id="SSF64182">
    <property type="entry name" value="DHH phosphoesterases"/>
    <property type="match status" value="1"/>
</dbReference>
<dbReference type="AlphaFoldDB" id="A0A415EWT3"/>
<keyword evidence="4" id="KW-0378">Hydrolase</keyword>
<evidence type="ECO:0000313" key="11">
    <source>
        <dbReference type="Proteomes" id="UP000286288"/>
    </source>
</evidence>
<dbReference type="InterPro" id="IPR018779">
    <property type="entry name" value="RecJ_C"/>
</dbReference>
<feature type="domain" description="RecJ OB" evidence="9">
    <location>
        <begin position="451"/>
        <end position="557"/>
    </location>
</feature>
<dbReference type="Pfam" id="PF01368">
    <property type="entry name" value="DHH"/>
    <property type="match status" value="1"/>
</dbReference>
<evidence type="ECO:0000256" key="2">
    <source>
        <dbReference type="ARBA" id="ARBA00019841"/>
    </source>
</evidence>
<dbReference type="Pfam" id="PF02272">
    <property type="entry name" value="DHHA1"/>
    <property type="match status" value="1"/>
</dbReference>
<dbReference type="PANTHER" id="PTHR30255">
    <property type="entry name" value="SINGLE-STRANDED-DNA-SPECIFIC EXONUCLEASE RECJ"/>
    <property type="match status" value="1"/>
</dbReference>
<protein>
    <recommendedName>
        <fullName evidence="2">Single-stranded-DNA-specific exonuclease RecJ</fullName>
    </recommendedName>
</protein>
<gene>
    <name evidence="10" type="primary">recJ</name>
    <name evidence="10" type="ORF">DW084_03325</name>
</gene>
<comment type="caution">
    <text evidence="10">The sequence shown here is derived from an EMBL/GenBank/DDBJ whole genome shotgun (WGS) entry which is preliminary data.</text>
</comment>
<evidence type="ECO:0000256" key="3">
    <source>
        <dbReference type="ARBA" id="ARBA00022722"/>
    </source>
</evidence>
<dbReference type="Pfam" id="PF10141">
    <property type="entry name" value="ssDNA-exonuc_C"/>
    <property type="match status" value="1"/>
</dbReference>
<evidence type="ECO:0000259" key="7">
    <source>
        <dbReference type="Pfam" id="PF02272"/>
    </source>
</evidence>
<keyword evidence="3" id="KW-0540">Nuclease</keyword>
<dbReference type="InterPro" id="IPR041122">
    <property type="entry name" value="RecJ_OB"/>
</dbReference>